<dbReference type="EMBL" id="SSWX01000010">
    <property type="protein sequence ID" value="THJ33447.1"/>
    <property type="molecule type" value="Genomic_DNA"/>
</dbReference>
<keyword evidence="5" id="KW-0804">Transcription</keyword>
<dbReference type="PANTHER" id="PTHR46577:SF2">
    <property type="entry name" value="TRANSCRIPTIONAL REGULATORY PROTEIN"/>
    <property type="match status" value="1"/>
</dbReference>
<dbReference type="Proteomes" id="UP000306236">
    <property type="component" value="Unassembled WGS sequence"/>
</dbReference>
<evidence type="ECO:0000256" key="2">
    <source>
        <dbReference type="ARBA" id="ARBA00022898"/>
    </source>
</evidence>
<reference evidence="7 8" key="1">
    <citation type="submission" date="2019-04" db="EMBL/GenBank/DDBJ databases">
        <title>Lampropedia sp YIM MLB12 draf genome.</title>
        <authorList>
            <person name="Wang Y.-X."/>
        </authorList>
    </citation>
    <scope>NUCLEOTIDE SEQUENCE [LARGE SCALE GENOMIC DNA]</scope>
    <source>
        <strain evidence="7 8">YIM MLB12</strain>
    </source>
</reference>
<dbReference type="Gene3D" id="1.10.10.10">
    <property type="entry name" value="Winged helix-like DNA-binding domain superfamily/Winged helix DNA-binding domain"/>
    <property type="match status" value="1"/>
</dbReference>
<dbReference type="CDD" id="cd00609">
    <property type="entry name" value="AAT_like"/>
    <property type="match status" value="1"/>
</dbReference>
<organism evidence="7 8">
    <name type="scientific">Lampropedia aestuarii</name>
    <dbReference type="NCBI Taxonomy" id="2562762"/>
    <lineage>
        <taxon>Bacteria</taxon>
        <taxon>Pseudomonadati</taxon>
        <taxon>Pseudomonadota</taxon>
        <taxon>Betaproteobacteria</taxon>
        <taxon>Burkholderiales</taxon>
        <taxon>Comamonadaceae</taxon>
        <taxon>Lampropedia</taxon>
    </lineage>
</organism>
<dbReference type="InterPro" id="IPR015422">
    <property type="entry name" value="PyrdxlP-dep_Trfase_small"/>
</dbReference>
<gene>
    <name evidence="7" type="ORF">E8K88_09180</name>
</gene>
<dbReference type="PROSITE" id="PS50949">
    <property type="entry name" value="HTH_GNTR"/>
    <property type="match status" value="1"/>
</dbReference>
<dbReference type="GO" id="GO:0003700">
    <property type="term" value="F:DNA-binding transcription factor activity"/>
    <property type="evidence" value="ECO:0007669"/>
    <property type="project" value="InterPro"/>
</dbReference>
<dbReference type="GO" id="GO:0030170">
    <property type="term" value="F:pyridoxal phosphate binding"/>
    <property type="evidence" value="ECO:0007669"/>
    <property type="project" value="InterPro"/>
</dbReference>
<evidence type="ECO:0000313" key="8">
    <source>
        <dbReference type="Proteomes" id="UP000306236"/>
    </source>
</evidence>
<evidence type="ECO:0000256" key="4">
    <source>
        <dbReference type="ARBA" id="ARBA00023125"/>
    </source>
</evidence>
<keyword evidence="4" id="KW-0238">DNA-binding</keyword>
<dbReference type="AlphaFoldDB" id="A0A4S5BLM8"/>
<dbReference type="InterPro" id="IPR051446">
    <property type="entry name" value="HTH_trans_reg/aminotransferase"/>
</dbReference>
<evidence type="ECO:0000256" key="1">
    <source>
        <dbReference type="ARBA" id="ARBA00005384"/>
    </source>
</evidence>
<keyword evidence="2" id="KW-0663">Pyridoxal phosphate</keyword>
<evidence type="ECO:0000256" key="5">
    <source>
        <dbReference type="ARBA" id="ARBA00023163"/>
    </source>
</evidence>
<keyword evidence="7" id="KW-0808">Transferase</keyword>
<dbReference type="Pfam" id="PF00392">
    <property type="entry name" value="GntR"/>
    <property type="match status" value="1"/>
</dbReference>
<dbReference type="SMART" id="SM00345">
    <property type="entry name" value="HTH_GNTR"/>
    <property type="match status" value="1"/>
</dbReference>
<name>A0A4S5BLM8_9BURK</name>
<dbReference type="InterPro" id="IPR015424">
    <property type="entry name" value="PyrdxlP-dep_Trfase"/>
</dbReference>
<comment type="similarity">
    <text evidence="1">In the C-terminal section; belongs to the class-I pyridoxal-phosphate-dependent aminotransferase family.</text>
</comment>
<dbReference type="InterPro" id="IPR004839">
    <property type="entry name" value="Aminotransferase_I/II_large"/>
</dbReference>
<dbReference type="InterPro" id="IPR036388">
    <property type="entry name" value="WH-like_DNA-bd_sf"/>
</dbReference>
<dbReference type="SUPFAM" id="SSF53383">
    <property type="entry name" value="PLP-dependent transferases"/>
    <property type="match status" value="1"/>
</dbReference>
<dbReference type="Pfam" id="PF00155">
    <property type="entry name" value="Aminotran_1_2"/>
    <property type="match status" value="1"/>
</dbReference>
<dbReference type="InterPro" id="IPR000524">
    <property type="entry name" value="Tscrpt_reg_HTH_GntR"/>
</dbReference>
<protein>
    <submittedName>
        <fullName evidence="7">PLP-dependent aminotransferase family protein</fullName>
    </submittedName>
</protein>
<evidence type="ECO:0000256" key="3">
    <source>
        <dbReference type="ARBA" id="ARBA00023015"/>
    </source>
</evidence>
<dbReference type="Gene3D" id="3.40.640.10">
    <property type="entry name" value="Type I PLP-dependent aspartate aminotransferase-like (Major domain)"/>
    <property type="match status" value="1"/>
</dbReference>
<keyword evidence="7" id="KW-0032">Aminotransferase</keyword>
<dbReference type="Gene3D" id="3.90.1150.10">
    <property type="entry name" value="Aspartate Aminotransferase, domain 1"/>
    <property type="match status" value="1"/>
</dbReference>
<dbReference type="CDD" id="cd07377">
    <property type="entry name" value="WHTH_GntR"/>
    <property type="match status" value="1"/>
</dbReference>
<evidence type="ECO:0000259" key="6">
    <source>
        <dbReference type="PROSITE" id="PS50949"/>
    </source>
</evidence>
<proteinExistence type="inferred from homology"/>
<dbReference type="PANTHER" id="PTHR46577">
    <property type="entry name" value="HTH-TYPE TRANSCRIPTIONAL REGULATORY PROTEIN GABR"/>
    <property type="match status" value="1"/>
</dbReference>
<dbReference type="InterPro" id="IPR015421">
    <property type="entry name" value="PyrdxlP-dep_Trfase_major"/>
</dbReference>
<keyword evidence="3" id="KW-0805">Transcription regulation</keyword>
<dbReference type="GO" id="GO:0008483">
    <property type="term" value="F:transaminase activity"/>
    <property type="evidence" value="ECO:0007669"/>
    <property type="project" value="UniProtKB-KW"/>
</dbReference>
<comment type="caution">
    <text evidence="7">The sequence shown here is derived from an EMBL/GenBank/DDBJ whole genome shotgun (WGS) entry which is preliminary data.</text>
</comment>
<dbReference type="OrthoDB" id="9804020at2"/>
<dbReference type="InterPro" id="IPR036390">
    <property type="entry name" value="WH_DNA-bd_sf"/>
</dbReference>
<dbReference type="GO" id="GO:0003677">
    <property type="term" value="F:DNA binding"/>
    <property type="evidence" value="ECO:0007669"/>
    <property type="project" value="UniProtKB-KW"/>
</dbReference>
<dbReference type="RefSeq" id="WP_136406372.1">
    <property type="nucleotide sequence ID" value="NZ_SSWX01000010.1"/>
</dbReference>
<dbReference type="SUPFAM" id="SSF46785">
    <property type="entry name" value="Winged helix' DNA-binding domain"/>
    <property type="match status" value="1"/>
</dbReference>
<keyword evidence="8" id="KW-1185">Reference proteome</keyword>
<feature type="domain" description="HTH gntR-type" evidence="6">
    <location>
        <begin position="4"/>
        <end position="72"/>
    </location>
</feature>
<sequence length="492" mass="54370">MPPLPLYLQIADQYQRIIHAGGLKRGDRFPSIRHIMQTQQVSMSTAVQACHVLEDWGLLRAKPRAGYFVENTDAHQPVASGLRPAANDTTAKPQQDLSQRYDGLHQFISEWMAKAEQYPVSIDFMTAVAAPRSYPTAQLNRAAASVLRQHPDILTTFARRYGHPKLRTVLARRSAERGMTLQAGDLTITHGCIEALNLALRAVCSKGDVVAVESPTFYGVLQALEAQGLQPLEIPTSAEHGLSLDALEMALDSQQPPVRAVICMPTLHNPLGCSMSDANKEALVALCRRYQVPLIEDDIYAQTSAEHVHSKPAKAWDSDGSVIYCSSLNKILAPGLRLGWMAAGRWQARVEMLKYSQSRYLDELGQLTAATFMDSQAYDRYLARFQARLQQLRQRAVQAIAQHFGNQVQMLDPTGGMMLWLRLPDHVPALQLSQLALEQGVLTSPGPMFSSKPRMAHFLRMSFGAVSEEQIEQGIAILAECMARLAAAPTSH</sequence>
<evidence type="ECO:0000313" key="7">
    <source>
        <dbReference type="EMBL" id="THJ33447.1"/>
    </source>
</evidence>
<accession>A0A4S5BLM8</accession>